<keyword evidence="6" id="KW-1185">Reference proteome</keyword>
<dbReference type="Proteomes" id="UP000571817">
    <property type="component" value="Unassembled WGS sequence"/>
</dbReference>
<evidence type="ECO:0000256" key="2">
    <source>
        <dbReference type="ARBA" id="ARBA00023235"/>
    </source>
</evidence>
<evidence type="ECO:0000256" key="1">
    <source>
        <dbReference type="ARBA" id="ARBA00023152"/>
    </source>
</evidence>
<dbReference type="PIRSF" id="PIRSF000709">
    <property type="entry name" value="6PFK_2-Ptase"/>
    <property type="match status" value="1"/>
</dbReference>
<dbReference type="PANTHER" id="PTHR48100">
    <property type="entry name" value="BROAD-SPECIFICITY PHOSPHATASE YOR283W-RELATED"/>
    <property type="match status" value="1"/>
</dbReference>
<dbReference type="AlphaFoldDB" id="A0A853DGH1"/>
<dbReference type="EC" id="5.4.2.12" evidence="5"/>
<dbReference type="EMBL" id="JACCFW010000001">
    <property type="protein sequence ID" value="NYJ73315.1"/>
    <property type="molecule type" value="Genomic_DNA"/>
</dbReference>
<dbReference type="Gene3D" id="3.40.50.1240">
    <property type="entry name" value="Phosphoglycerate mutase-like"/>
    <property type="match status" value="1"/>
</dbReference>
<accession>A0A853DGH1</accession>
<evidence type="ECO:0000256" key="3">
    <source>
        <dbReference type="PIRSR" id="PIRSR613078-1"/>
    </source>
</evidence>
<evidence type="ECO:0000313" key="5">
    <source>
        <dbReference type="EMBL" id="NYJ73315.1"/>
    </source>
</evidence>
<dbReference type="InterPro" id="IPR029033">
    <property type="entry name" value="His_PPase_superfam"/>
</dbReference>
<dbReference type="GO" id="GO:0005737">
    <property type="term" value="C:cytoplasm"/>
    <property type="evidence" value="ECO:0007669"/>
    <property type="project" value="TreeGrafter"/>
</dbReference>
<dbReference type="RefSeq" id="WP_179478497.1">
    <property type="nucleotide sequence ID" value="NZ_JACCFW010000001.1"/>
</dbReference>
<feature type="active site" description="Tele-phosphohistidine intermediate" evidence="3">
    <location>
        <position position="13"/>
    </location>
</feature>
<feature type="active site" description="Proton donor/acceptor" evidence="3">
    <location>
        <position position="89"/>
    </location>
</feature>
<evidence type="ECO:0000313" key="6">
    <source>
        <dbReference type="Proteomes" id="UP000571817"/>
    </source>
</evidence>
<feature type="binding site" evidence="4">
    <location>
        <begin position="12"/>
        <end position="19"/>
    </location>
    <ligand>
        <name>substrate</name>
    </ligand>
</feature>
<proteinExistence type="predicted"/>
<reference evidence="5 6" key="1">
    <citation type="submission" date="2020-07" db="EMBL/GenBank/DDBJ databases">
        <title>Sequencing the genomes of 1000 actinobacteria strains.</title>
        <authorList>
            <person name="Klenk H.-P."/>
        </authorList>
    </citation>
    <scope>NUCLEOTIDE SEQUENCE [LARGE SCALE GENOMIC DNA]</scope>
    <source>
        <strain evidence="5 6">DSM 29531</strain>
    </source>
</reference>
<dbReference type="SMART" id="SM00855">
    <property type="entry name" value="PGAM"/>
    <property type="match status" value="1"/>
</dbReference>
<name>A0A853DGH1_9MICO</name>
<comment type="caution">
    <text evidence="5">The sequence shown here is derived from an EMBL/GenBank/DDBJ whole genome shotgun (WGS) entry which is preliminary data.</text>
</comment>
<sequence length="192" mass="21562">MPTETLRVHLVRHGESTWNLAHRIQGQTVHPDLTPLGRMQAAAAAQTLMRRVDGRVVLWSSDLVRAARTAELIGRALRVPVQYDEALREQHLGMMEGRTVDQLHPEPTPPGEHVSEVRWAGGESTQDVAARFRRFAARELRATSPRVRDLVIVSHGDTIRVARAVLAARSHREVQWDPIENGSVHTVEVPRQ</sequence>
<keyword evidence="1" id="KW-0324">Glycolysis</keyword>
<dbReference type="GO" id="GO:0016791">
    <property type="term" value="F:phosphatase activity"/>
    <property type="evidence" value="ECO:0007669"/>
    <property type="project" value="TreeGrafter"/>
</dbReference>
<dbReference type="InterPro" id="IPR013078">
    <property type="entry name" value="His_Pase_superF_clade-1"/>
</dbReference>
<dbReference type="PROSITE" id="PS00175">
    <property type="entry name" value="PG_MUTASE"/>
    <property type="match status" value="1"/>
</dbReference>
<evidence type="ECO:0000256" key="4">
    <source>
        <dbReference type="PIRSR" id="PIRSR613078-2"/>
    </source>
</evidence>
<dbReference type="SUPFAM" id="SSF53254">
    <property type="entry name" value="Phosphoglycerate mutase-like"/>
    <property type="match status" value="1"/>
</dbReference>
<dbReference type="Pfam" id="PF00300">
    <property type="entry name" value="His_Phos_1"/>
    <property type="match status" value="1"/>
</dbReference>
<dbReference type="InterPro" id="IPR050275">
    <property type="entry name" value="PGM_Phosphatase"/>
</dbReference>
<dbReference type="CDD" id="cd07067">
    <property type="entry name" value="HP_PGM_like"/>
    <property type="match status" value="1"/>
</dbReference>
<protein>
    <submittedName>
        <fullName evidence="5">Putative phosphoglycerate mutase</fullName>
        <ecNumber evidence="5">5.4.2.12</ecNumber>
    </submittedName>
</protein>
<dbReference type="GO" id="GO:0004619">
    <property type="term" value="F:phosphoglycerate mutase activity"/>
    <property type="evidence" value="ECO:0007669"/>
    <property type="project" value="UniProtKB-EC"/>
</dbReference>
<dbReference type="PANTHER" id="PTHR48100:SF1">
    <property type="entry name" value="HISTIDINE PHOSPHATASE FAMILY PROTEIN-RELATED"/>
    <property type="match status" value="1"/>
</dbReference>
<gene>
    <name evidence="5" type="ORF">HNR15_000278</name>
</gene>
<dbReference type="InterPro" id="IPR001345">
    <property type="entry name" value="PG/BPGM_mutase_AS"/>
</dbReference>
<feature type="binding site" evidence="4">
    <location>
        <position position="65"/>
    </location>
    <ligand>
        <name>substrate</name>
    </ligand>
</feature>
<keyword evidence="2 5" id="KW-0413">Isomerase</keyword>
<organism evidence="5 6">
    <name type="scientific">Allobranchiibius huperziae</name>
    <dbReference type="NCBI Taxonomy" id="1874116"/>
    <lineage>
        <taxon>Bacteria</taxon>
        <taxon>Bacillati</taxon>
        <taxon>Actinomycetota</taxon>
        <taxon>Actinomycetes</taxon>
        <taxon>Micrococcales</taxon>
        <taxon>Dermacoccaceae</taxon>
        <taxon>Allobranchiibius</taxon>
    </lineage>
</organism>